<keyword evidence="2" id="KW-1185">Reference proteome</keyword>
<dbReference type="STRING" id="157838.AN964_08965"/>
<dbReference type="Gene3D" id="3.30.1330.30">
    <property type="match status" value="1"/>
</dbReference>
<dbReference type="PATRIC" id="fig|157838.3.peg.1965"/>
<accession>A0A0Q3WYC3</accession>
<organism evidence="1 2">
    <name type="scientific">Heyndrickxia shackletonii</name>
    <dbReference type="NCBI Taxonomy" id="157838"/>
    <lineage>
        <taxon>Bacteria</taxon>
        <taxon>Bacillati</taxon>
        <taxon>Bacillota</taxon>
        <taxon>Bacilli</taxon>
        <taxon>Bacillales</taxon>
        <taxon>Bacillaceae</taxon>
        <taxon>Heyndrickxia</taxon>
    </lineage>
</organism>
<comment type="caution">
    <text evidence="1">The sequence shown here is derived from an EMBL/GenBank/DDBJ whole genome shotgun (WGS) entry which is preliminary data.</text>
</comment>
<dbReference type="AlphaFoldDB" id="A0A0Q3WYC3"/>
<dbReference type="InterPro" id="IPR029064">
    <property type="entry name" value="Ribosomal_eL30-like_sf"/>
</dbReference>
<dbReference type="EMBL" id="LJJC01000004">
    <property type="protein sequence ID" value="KQL53613.1"/>
    <property type="molecule type" value="Genomic_DNA"/>
</dbReference>
<dbReference type="Pfam" id="PF07997">
    <property type="entry name" value="DUF1694"/>
    <property type="match status" value="1"/>
</dbReference>
<proteinExistence type="predicted"/>
<reference evidence="1 2" key="1">
    <citation type="submission" date="2015-09" db="EMBL/GenBank/DDBJ databases">
        <title>Genome sequencing project for genomic taxonomy and phylogenomics of Bacillus-like bacteria.</title>
        <authorList>
            <person name="Liu B."/>
            <person name="Wang J."/>
            <person name="Zhu Y."/>
            <person name="Liu G."/>
            <person name="Chen Q."/>
            <person name="Chen Z."/>
            <person name="Lan J."/>
            <person name="Che J."/>
            <person name="Ge C."/>
            <person name="Shi H."/>
            <person name="Pan Z."/>
            <person name="Liu X."/>
        </authorList>
    </citation>
    <scope>NUCLEOTIDE SEQUENCE [LARGE SCALE GENOMIC DNA]</scope>
    <source>
        <strain evidence="1 2">LMG 18435</strain>
    </source>
</reference>
<evidence type="ECO:0008006" key="3">
    <source>
        <dbReference type="Google" id="ProtNLM"/>
    </source>
</evidence>
<dbReference type="OrthoDB" id="95278at2"/>
<evidence type="ECO:0000313" key="2">
    <source>
        <dbReference type="Proteomes" id="UP000051888"/>
    </source>
</evidence>
<gene>
    <name evidence="1" type="ORF">AN964_08965</name>
</gene>
<evidence type="ECO:0000313" key="1">
    <source>
        <dbReference type="EMBL" id="KQL53613.1"/>
    </source>
</evidence>
<protein>
    <recommendedName>
        <fullName evidence="3">DUF1694 domain-containing protein</fullName>
    </recommendedName>
</protein>
<dbReference type="Proteomes" id="UP000051888">
    <property type="component" value="Unassembled WGS sequence"/>
</dbReference>
<dbReference type="SUPFAM" id="SSF160515">
    <property type="entry name" value="YueI-like"/>
    <property type="match status" value="1"/>
</dbReference>
<dbReference type="InterPro" id="IPR012543">
    <property type="entry name" value="DUF1694"/>
</dbReference>
<name>A0A0Q3WYC3_9BACI</name>
<dbReference type="PIRSF" id="PIRSF034303">
    <property type="entry name" value="DUF1694"/>
    <property type="match status" value="1"/>
</dbReference>
<sequence>MRNPSLEDYLEKGLYGEKQIKPAEKKKFLGTFRERIVVALTKSQVMEKDVYPEVDHFIKQHPTATLLVNGDLNYSAISKYIQIAKSNGMSFSIVTNHTSSTNIGLVLAYDYAIDKEDIFIQKTKITSEVENKKKEGLWSSLKSKFKKKS</sequence>
<dbReference type="RefSeq" id="WP_055739346.1">
    <property type="nucleotide sequence ID" value="NZ_JAAIWL010000019.1"/>
</dbReference>